<dbReference type="InterPro" id="IPR004367">
    <property type="entry name" value="Cyclin_C-dom"/>
</dbReference>
<keyword evidence="4 7" id="KW-0195">Cyclin</keyword>
<dbReference type="InterPro" id="IPR013763">
    <property type="entry name" value="Cyclin-like_dom"/>
</dbReference>
<evidence type="ECO:0000256" key="3">
    <source>
        <dbReference type="ARBA" id="ARBA00022618"/>
    </source>
</evidence>
<dbReference type="AlphaFoldDB" id="A0A6J1EA34"/>
<dbReference type="InterPro" id="IPR048258">
    <property type="entry name" value="Cyclins_cyclin-box"/>
</dbReference>
<dbReference type="CDD" id="cd20544">
    <property type="entry name" value="CYCLIN_AtCycD-like_rpt2"/>
    <property type="match status" value="1"/>
</dbReference>
<dbReference type="Pfam" id="PF02984">
    <property type="entry name" value="Cyclin_C"/>
    <property type="match status" value="1"/>
</dbReference>
<dbReference type="PANTHER" id="PTHR10177">
    <property type="entry name" value="CYCLINS"/>
    <property type="match status" value="1"/>
</dbReference>
<dbReference type="KEGG" id="cmos:111430731"/>
<accession>A0A6J1EA34</accession>
<dbReference type="SMART" id="SM00385">
    <property type="entry name" value="CYCLIN"/>
    <property type="match status" value="1"/>
</dbReference>
<evidence type="ECO:0000259" key="10">
    <source>
        <dbReference type="SMART" id="SM01332"/>
    </source>
</evidence>
<dbReference type="InterPro" id="IPR036915">
    <property type="entry name" value="Cyclin-like_sf"/>
</dbReference>
<keyword evidence="5" id="KW-0131">Cell cycle</keyword>
<reference evidence="12" key="1">
    <citation type="submission" date="2025-08" db="UniProtKB">
        <authorList>
            <consortium name="RefSeq"/>
        </authorList>
    </citation>
    <scope>IDENTIFICATION</scope>
    <source>
        <tissue evidence="12">Young leaves</tissue>
    </source>
</reference>
<dbReference type="InterPro" id="IPR006671">
    <property type="entry name" value="Cyclin_N"/>
</dbReference>
<dbReference type="SUPFAM" id="SSF47954">
    <property type="entry name" value="Cyclin-like"/>
    <property type="match status" value="1"/>
</dbReference>
<evidence type="ECO:0000256" key="5">
    <source>
        <dbReference type="ARBA" id="ARBA00023306"/>
    </source>
</evidence>
<dbReference type="CDD" id="cd20543">
    <property type="entry name" value="CYCLIN_AtCycD-like_rpt1"/>
    <property type="match status" value="1"/>
</dbReference>
<dbReference type="SMART" id="SM01332">
    <property type="entry name" value="Cyclin_C"/>
    <property type="match status" value="1"/>
</dbReference>
<evidence type="ECO:0000256" key="7">
    <source>
        <dbReference type="RuleBase" id="RU000383"/>
    </source>
</evidence>
<dbReference type="RefSeq" id="XP_022922890.1">
    <property type="nucleotide sequence ID" value="XM_023067122.1"/>
</dbReference>
<gene>
    <name evidence="12" type="primary">LOC111430731</name>
</gene>
<evidence type="ECO:0000313" key="11">
    <source>
        <dbReference type="Proteomes" id="UP000504609"/>
    </source>
</evidence>
<dbReference type="Gene3D" id="1.10.472.10">
    <property type="entry name" value="Cyclin-like"/>
    <property type="match status" value="2"/>
</dbReference>
<evidence type="ECO:0000256" key="6">
    <source>
        <dbReference type="ARBA" id="ARBA00032263"/>
    </source>
</evidence>
<proteinExistence type="inferred from homology"/>
<keyword evidence="3" id="KW-0132">Cell division</keyword>
<dbReference type="FunFam" id="1.10.472.10:FF:000034">
    <property type="entry name" value="D2/4-type cyclin"/>
    <property type="match status" value="1"/>
</dbReference>
<feature type="region of interest" description="Disordered" evidence="8">
    <location>
        <begin position="309"/>
        <end position="332"/>
    </location>
</feature>
<evidence type="ECO:0000313" key="12">
    <source>
        <dbReference type="RefSeq" id="XP_022922890.1"/>
    </source>
</evidence>
<dbReference type="PROSITE" id="PS00292">
    <property type="entry name" value="CYCLINS"/>
    <property type="match status" value="1"/>
</dbReference>
<dbReference type="Pfam" id="PF00134">
    <property type="entry name" value="Cyclin_N"/>
    <property type="match status" value="1"/>
</dbReference>
<dbReference type="Proteomes" id="UP000504609">
    <property type="component" value="Unplaced"/>
</dbReference>
<dbReference type="InterPro" id="IPR039361">
    <property type="entry name" value="Cyclin"/>
</dbReference>
<protein>
    <recommendedName>
        <fullName evidence="6">B-like cyclin</fullName>
    </recommendedName>
</protein>
<evidence type="ECO:0000256" key="8">
    <source>
        <dbReference type="SAM" id="MobiDB-lite"/>
    </source>
</evidence>
<organism evidence="11 12">
    <name type="scientific">Cucurbita moschata</name>
    <name type="common">Winter crookneck squash</name>
    <name type="synonym">Cucurbita pepo var. moschata</name>
    <dbReference type="NCBI Taxonomy" id="3662"/>
    <lineage>
        <taxon>Eukaryota</taxon>
        <taxon>Viridiplantae</taxon>
        <taxon>Streptophyta</taxon>
        <taxon>Embryophyta</taxon>
        <taxon>Tracheophyta</taxon>
        <taxon>Spermatophyta</taxon>
        <taxon>Magnoliopsida</taxon>
        <taxon>eudicotyledons</taxon>
        <taxon>Gunneridae</taxon>
        <taxon>Pentapetalae</taxon>
        <taxon>rosids</taxon>
        <taxon>fabids</taxon>
        <taxon>Cucurbitales</taxon>
        <taxon>Cucurbitaceae</taxon>
        <taxon>Cucurbiteae</taxon>
        <taxon>Cucurbita</taxon>
    </lineage>
</organism>
<keyword evidence="11" id="KW-1185">Reference proteome</keyword>
<dbReference type="GO" id="GO:0051301">
    <property type="term" value="P:cell division"/>
    <property type="evidence" value="ECO:0007669"/>
    <property type="project" value="UniProtKB-KW"/>
</dbReference>
<evidence type="ECO:0000256" key="1">
    <source>
        <dbReference type="ARBA" id="ARBA00009065"/>
    </source>
</evidence>
<evidence type="ECO:0000256" key="4">
    <source>
        <dbReference type="ARBA" id="ARBA00023127"/>
    </source>
</evidence>
<evidence type="ECO:0000259" key="9">
    <source>
        <dbReference type="SMART" id="SM00385"/>
    </source>
</evidence>
<sequence>MSLSPDQSPASSSSSDPARHVSADLLCSTAADSLISDDSAIFSLLQSELDHMPRRDYVRRCRDRSIDVIARQDSINWILKVHAHYNFKPVTAILSVNYFDRFLSANFLPRRNGWPFQLLAVACLSLAAKMEEPLVPLLLDLQIFEPKYVFDPKTVQRMELRVLSILNWRLRAVTPFDFLHHFISDLPPSSAADGGEGDGDVSRCLLFSTSSDLILSTTRVIDFLGFPPCTIAAAAVLTAAGERVDSPAVCTHFLVANRVEMVRSCYQLMEEYIIDTCPADLPKQRSRGVGQPAPTSPVGVLEAAACGSCDTEAPVEPPTKRLRSSAPDVQEQ</sequence>
<dbReference type="GeneID" id="111430731"/>
<feature type="domain" description="Cyclin-like" evidence="9">
    <location>
        <begin position="76"/>
        <end position="164"/>
    </location>
</feature>
<feature type="domain" description="Cyclin C-terminal" evidence="10">
    <location>
        <begin position="173"/>
        <end position="298"/>
    </location>
</feature>
<evidence type="ECO:0000256" key="2">
    <source>
        <dbReference type="ARBA" id="ARBA00011177"/>
    </source>
</evidence>
<comment type="similarity">
    <text evidence="1">Belongs to the cyclin family. Cyclin D subfamily.</text>
</comment>
<comment type="subunit">
    <text evidence="2">Interacts with the CDC2 protein kinase to form a serine/threonine kinase holoenzyme complex also known as maturation promoting factor (MPF). The cyclin subunit imparts substrate specificity to the complex.</text>
</comment>
<name>A0A6J1EA34_CUCMO</name>